<dbReference type="AlphaFoldDB" id="A0A9P5VP13"/>
<accession>A0A9P5VP13</accession>
<protein>
    <recommendedName>
        <fullName evidence="2">Cytochrome b5 heme-binding domain-containing protein</fullName>
    </recommendedName>
</protein>
<dbReference type="FunFam" id="3.10.120.10:FF:000003">
    <property type="entry name" value="membrane-associated progesterone receptor component 1"/>
    <property type="match status" value="1"/>
</dbReference>
<proteinExistence type="inferred from homology"/>
<dbReference type="GO" id="GO:0020037">
    <property type="term" value="F:heme binding"/>
    <property type="evidence" value="ECO:0007669"/>
    <property type="project" value="UniProtKB-ARBA"/>
</dbReference>
<organism evidence="3 4">
    <name type="scientific">Podila minutissima</name>
    <dbReference type="NCBI Taxonomy" id="64525"/>
    <lineage>
        <taxon>Eukaryota</taxon>
        <taxon>Fungi</taxon>
        <taxon>Fungi incertae sedis</taxon>
        <taxon>Mucoromycota</taxon>
        <taxon>Mortierellomycotina</taxon>
        <taxon>Mortierellomycetes</taxon>
        <taxon>Mortierellales</taxon>
        <taxon>Mortierellaceae</taxon>
        <taxon>Podila</taxon>
    </lineage>
</organism>
<dbReference type="PANTHER" id="PTHR10281:SF115">
    <property type="entry name" value="BINDING PROTEIN, PUTATIVE (AFU_ORTHOLOGUE AFUA_4G06240)-RELATED"/>
    <property type="match status" value="1"/>
</dbReference>
<dbReference type="SUPFAM" id="SSF55856">
    <property type="entry name" value="Cytochrome b5-like heme/steroid binding domain"/>
    <property type="match status" value="1"/>
</dbReference>
<reference evidence="3" key="1">
    <citation type="journal article" date="2020" name="Fungal Divers.">
        <title>Resolving the Mortierellaceae phylogeny through synthesis of multi-gene phylogenetics and phylogenomics.</title>
        <authorList>
            <person name="Vandepol N."/>
            <person name="Liber J."/>
            <person name="Desiro A."/>
            <person name="Na H."/>
            <person name="Kennedy M."/>
            <person name="Barry K."/>
            <person name="Grigoriev I.V."/>
            <person name="Miller A.N."/>
            <person name="O'Donnell K."/>
            <person name="Stajich J.E."/>
            <person name="Bonito G."/>
        </authorList>
    </citation>
    <scope>NUCLEOTIDE SEQUENCE</scope>
    <source>
        <strain evidence="3">NVP1</strain>
    </source>
</reference>
<evidence type="ECO:0000313" key="3">
    <source>
        <dbReference type="EMBL" id="KAF9334745.1"/>
    </source>
</evidence>
<comment type="similarity">
    <text evidence="1">Belongs to the cytochrome b5 family. MAPR subfamily.</text>
</comment>
<dbReference type="Proteomes" id="UP000696485">
    <property type="component" value="Unassembled WGS sequence"/>
</dbReference>
<evidence type="ECO:0000259" key="2">
    <source>
        <dbReference type="SMART" id="SM01117"/>
    </source>
</evidence>
<keyword evidence="4" id="KW-1185">Reference proteome</keyword>
<dbReference type="GO" id="GO:0016020">
    <property type="term" value="C:membrane"/>
    <property type="evidence" value="ECO:0007669"/>
    <property type="project" value="TreeGrafter"/>
</dbReference>
<dbReference type="InterPro" id="IPR036400">
    <property type="entry name" value="Cyt_B5-like_heme/steroid_sf"/>
</dbReference>
<dbReference type="InterPro" id="IPR050577">
    <property type="entry name" value="MAPR/NEUFC/NENF-like"/>
</dbReference>
<evidence type="ECO:0000256" key="1">
    <source>
        <dbReference type="ARBA" id="ARBA00038357"/>
    </source>
</evidence>
<dbReference type="GO" id="GO:0005783">
    <property type="term" value="C:endoplasmic reticulum"/>
    <property type="evidence" value="ECO:0007669"/>
    <property type="project" value="TreeGrafter"/>
</dbReference>
<feature type="domain" description="Cytochrome b5 heme-binding" evidence="2">
    <location>
        <begin position="5"/>
        <end position="101"/>
    </location>
</feature>
<dbReference type="SMART" id="SM01117">
    <property type="entry name" value="Cyt-b5"/>
    <property type="match status" value="1"/>
</dbReference>
<dbReference type="PANTHER" id="PTHR10281">
    <property type="entry name" value="MEMBRANE-ASSOCIATED PROGESTERONE RECEPTOR COMPONENT-RELATED"/>
    <property type="match status" value="1"/>
</dbReference>
<comment type="caution">
    <text evidence="3">The sequence shown here is derived from an EMBL/GenBank/DDBJ whole genome shotgun (WGS) entry which is preliminary data.</text>
</comment>
<dbReference type="Pfam" id="PF00173">
    <property type="entry name" value="Cyt-b5"/>
    <property type="match status" value="1"/>
</dbReference>
<dbReference type="InterPro" id="IPR001199">
    <property type="entry name" value="Cyt_B5-like_heme/steroid-bd"/>
</dbReference>
<sequence>MSRIFTHAELSKHDGTVASAPIYVAIKGSVFDVSTKKEMYGPGAGYHVFAGKDASRALGKQSLKLEDCVPEFSDLNAEERKTLDDWFVFFEKRYPIVGKTETA</sequence>
<dbReference type="EMBL" id="JAAAUY010000132">
    <property type="protein sequence ID" value="KAF9334745.1"/>
    <property type="molecule type" value="Genomic_DNA"/>
</dbReference>
<evidence type="ECO:0000313" key="4">
    <source>
        <dbReference type="Proteomes" id="UP000696485"/>
    </source>
</evidence>
<dbReference type="Gene3D" id="3.10.120.10">
    <property type="entry name" value="Cytochrome b5-like heme/steroid binding domain"/>
    <property type="match status" value="1"/>
</dbReference>
<gene>
    <name evidence="3" type="ORF">BG006_001614</name>
</gene>
<name>A0A9P5VP13_9FUNG</name>